<accession>A0A975FKG3</accession>
<keyword evidence="5" id="KW-0329">Glyoxylate bypass</keyword>
<dbReference type="KEGG" id="aarc:G127AT_10255"/>
<comment type="catalytic activity">
    <reaction evidence="8">
        <text>D-threo-isocitrate = glyoxylate + succinate</text>
        <dbReference type="Rhea" id="RHEA:13245"/>
        <dbReference type="ChEBI" id="CHEBI:15562"/>
        <dbReference type="ChEBI" id="CHEBI:30031"/>
        <dbReference type="ChEBI" id="CHEBI:36655"/>
        <dbReference type="EC" id="4.1.3.1"/>
    </reaction>
</comment>
<evidence type="ECO:0000256" key="2">
    <source>
        <dbReference type="ARBA" id="ARBA00005704"/>
    </source>
</evidence>
<evidence type="ECO:0000256" key="11">
    <source>
        <dbReference type="PIRSR" id="PIRSR001362-2"/>
    </source>
</evidence>
<dbReference type="GO" id="GO:0004451">
    <property type="term" value="F:isocitrate lyase activity"/>
    <property type="evidence" value="ECO:0007669"/>
    <property type="project" value="UniProtKB-UniRule"/>
</dbReference>
<reference evidence="13" key="1">
    <citation type="submission" date="2021-03" db="EMBL/GenBank/DDBJ databases">
        <title>Agromyces archimandritus sp. nov., isolated from the cockroach Archimandrita tessellata.</title>
        <authorList>
            <person name="Guzman J."/>
            <person name="Ortuzar M."/>
            <person name="Poehlein A."/>
            <person name="Daniel R."/>
            <person name="Trujillo M."/>
            <person name="Vilcinskas A."/>
        </authorList>
    </citation>
    <scope>NUCLEOTIDE SEQUENCE</scope>
    <source>
        <strain evidence="13">G127AT</strain>
    </source>
</reference>
<dbReference type="InterPro" id="IPR015813">
    <property type="entry name" value="Pyrv/PenolPyrv_kinase-like_dom"/>
</dbReference>
<dbReference type="PROSITE" id="PS00161">
    <property type="entry name" value="ISOCITRATE_LYASE"/>
    <property type="match status" value="1"/>
</dbReference>
<feature type="binding site" evidence="11">
    <location>
        <position position="244"/>
    </location>
    <ligand>
        <name>substrate</name>
    </ligand>
</feature>
<keyword evidence="12" id="KW-0460">Magnesium</keyword>
<dbReference type="SUPFAM" id="SSF51621">
    <property type="entry name" value="Phosphoenolpyruvate/pyruvate domain"/>
    <property type="match status" value="1"/>
</dbReference>
<feature type="binding site" evidence="11">
    <location>
        <begin position="105"/>
        <end position="107"/>
    </location>
    <ligand>
        <name>substrate</name>
    </ligand>
</feature>
<dbReference type="PIRSF" id="PIRSF001362">
    <property type="entry name" value="Isocit_lyase"/>
    <property type="match status" value="1"/>
</dbReference>
<feature type="binding site" evidence="12">
    <location>
        <position position="169"/>
    </location>
    <ligand>
        <name>Mg(2+)</name>
        <dbReference type="ChEBI" id="CHEBI:18420"/>
    </ligand>
</feature>
<dbReference type="EMBL" id="CP071696">
    <property type="protein sequence ID" value="QTX03715.1"/>
    <property type="molecule type" value="Genomic_DNA"/>
</dbReference>
<dbReference type="FunFam" id="3.20.20.60:FF:000005">
    <property type="entry name" value="Isocitrate lyase"/>
    <property type="match status" value="1"/>
</dbReference>
<name>A0A975FKG3_9MICO</name>
<evidence type="ECO:0000256" key="6">
    <source>
        <dbReference type="ARBA" id="ARBA00022532"/>
    </source>
</evidence>
<dbReference type="InterPro" id="IPR039556">
    <property type="entry name" value="ICL/PEPM"/>
</dbReference>
<dbReference type="CDD" id="cd00377">
    <property type="entry name" value="ICL_PEPM"/>
    <property type="match status" value="1"/>
</dbReference>
<dbReference type="RefSeq" id="WP_210896582.1">
    <property type="nucleotide sequence ID" value="NZ_CP071696.1"/>
</dbReference>
<evidence type="ECO:0000256" key="9">
    <source>
        <dbReference type="NCBIfam" id="TIGR01346"/>
    </source>
</evidence>
<gene>
    <name evidence="13" type="primary">aceA</name>
    <name evidence="13" type="ORF">G127AT_10255</name>
</gene>
<dbReference type="EC" id="4.1.3.1" evidence="4 9"/>
<organism evidence="13 14">
    <name type="scientific">Agromyces archimandritae</name>
    <dbReference type="NCBI Taxonomy" id="2781962"/>
    <lineage>
        <taxon>Bacteria</taxon>
        <taxon>Bacillati</taxon>
        <taxon>Actinomycetota</taxon>
        <taxon>Actinomycetes</taxon>
        <taxon>Micrococcales</taxon>
        <taxon>Microbacteriaceae</taxon>
        <taxon>Agromyces</taxon>
    </lineage>
</organism>
<dbReference type="PANTHER" id="PTHR21631">
    <property type="entry name" value="ISOCITRATE LYASE/MALATE SYNTHASE"/>
    <property type="match status" value="1"/>
</dbReference>
<evidence type="ECO:0000313" key="13">
    <source>
        <dbReference type="EMBL" id="QTX03715.1"/>
    </source>
</evidence>
<dbReference type="Proteomes" id="UP000671914">
    <property type="component" value="Chromosome"/>
</dbReference>
<proteinExistence type="inferred from homology"/>
<comment type="pathway">
    <text evidence="1">Carbohydrate metabolism; glyoxylate cycle; (S)-malate from isocitrate: step 1/2.</text>
</comment>
<comment type="similarity">
    <text evidence="2">Belongs to the isocitrate lyase/PEP mutase superfamily. Isocitrate lyase family.</text>
</comment>
<dbReference type="Pfam" id="PF00463">
    <property type="entry name" value="ICL"/>
    <property type="match status" value="2"/>
</dbReference>
<keyword evidence="12" id="KW-0479">Metal-binding</keyword>
<keyword evidence="14" id="KW-1185">Reference proteome</keyword>
<dbReference type="GO" id="GO:0046872">
    <property type="term" value="F:metal ion binding"/>
    <property type="evidence" value="ECO:0007669"/>
    <property type="project" value="UniProtKB-KW"/>
</dbReference>
<dbReference type="AlphaFoldDB" id="A0A975FKG3"/>
<dbReference type="NCBIfam" id="TIGR01346">
    <property type="entry name" value="isocit_lyase"/>
    <property type="match status" value="1"/>
</dbReference>
<feature type="binding site" evidence="11">
    <location>
        <begin position="329"/>
        <end position="333"/>
    </location>
    <ligand>
        <name>substrate</name>
    </ligand>
</feature>
<evidence type="ECO:0000256" key="5">
    <source>
        <dbReference type="ARBA" id="ARBA00022435"/>
    </source>
</evidence>
<evidence type="ECO:0000256" key="1">
    <source>
        <dbReference type="ARBA" id="ARBA00004793"/>
    </source>
</evidence>
<comment type="subunit">
    <text evidence="3">Homotetramer.</text>
</comment>
<evidence type="ECO:0000256" key="8">
    <source>
        <dbReference type="ARBA" id="ARBA00023531"/>
    </source>
</evidence>
<evidence type="ECO:0000256" key="4">
    <source>
        <dbReference type="ARBA" id="ARBA00012909"/>
    </source>
</evidence>
<protein>
    <recommendedName>
        <fullName evidence="4 9">Isocitrate lyase</fullName>
        <ecNumber evidence="4 9">4.1.3.1</ecNumber>
    </recommendedName>
</protein>
<evidence type="ECO:0000313" key="14">
    <source>
        <dbReference type="Proteomes" id="UP000671914"/>
    </source>
</evidence>
<dbReference type="PANTHER" id="PTHR21631:SF3">
    <property type="entry name" value="BIFUNCTIONAL GLYOXYLATE CYCLE PROTEIN"/>
    <property type="match status" value="1"/>
</dbReference>
<sequence>MSTTRPGDQTQTAAELELEWQADPRWTDVKRDYTAEDVIALRGPVREERTLARRGAEKLWEQIQQNTGTALAPQDDPEWSYALGALTGNQAVQQVRAGLKAIYLSGWQVAADANLSGQTYPDQSLYPANSVPAVVRRINNALLRTGQIEQGVSTGSTDEKDWMAPIVADAEAGFGGPLNAYELMHQMIEAGAAGVHWEDQLASEKKCGHMGGKVLVPTSQHIRTINAARLAADVAGVPSIIIARTDALAATLLTSDHDERDRPFVTGERTAEGFYEVQNGIEPVIARGLAYAEYADLLWVESAEPDLALARRFAEAVHAKFPGKRLAYNCSPSFNWKRHLDDDQIAKFQRELASMGYAFQFITLAGFHALNHSMFELASGYRDRQMSAYVELQEAEFASEANGYTATRHQREVGTGYFDKIATALNPSSATLALVGSTEEAQF</sequence>
<dbReference type="GO" id="GO:0006097">
    <property type="term" value="P:glyoxylate cycle"/>
    <property type="evidence" value="ECO:0007669"/>
    <property type="project" value="UniProtKB-KW"/>
</dbReference>
<keyword evidence="7 13" id="KW-0456">Lyase</keyword>
<dbReference type="InterPro" id="IPR006254">
    <property type="entry name" value="Isocitrate_lyase"/>
</dbReference>
<evidence type="ECO:0000256" key="7">
    <source>
        <dbReference type="ARBA" id="ARBA00023239"/>
    </source>
</evidence>
<keyword evidence="6" id="KW-0816">Tricarboxylic acid cycle</keyword>
<evidence type="ECO:0000256" key="12">
    <source>
        <dbReference type="PIRSR" id="PIRSR001362-3"/>
    </source>
</evidence>
<comment type="cofactor">
    <cofactor evidence="12">
        <name>Mg(2+)</name>
        <dbReference type="ChEBI" id="CHEBI:18420"/>
    </cofactor>
    <text evidence="12">Can also use Mn(2+) ion.</text>
</comment>
<dbReference type="NCBIfam" id="NF011645">
    <property type="entry name" value="PRK15063.1"/>
    <property type="match status" value="1"/>
</dbReference>
<dbReference type="Gene3D" id="3.20.20.60">
    <property type="entry name" value="Phosphoenolpyruvate-binding domains"/>
    <property type="match status" value="1"/>
</dbReference>
<evidence type="ECO:0000256" key="10">
    <source>
        <dbReference type="PIRSR" id="PIRSR001362-1"/>
    </source>
</evidence>
<feature type="binding site" evidence="11">
    <location>
        <begin position="208"/>
        <end position="209"/>
    </location>
    <ligand>
        <name>substrate</name>
    </ligand>
</feature>
<feature type="active site" description="Proton acceptor" evidence="10">
    <location>
        <position position="207"/>
    </location>
</feature>
<dbReference type="InterPro" id="IPR018523">
    <property type="entry name" value="Isocitrate_lyase_ph_CS"/>
</dbReference>
<feature type="binding site" evidence="11">
    <location>
        <position position="363"/>
    </location>
    <ligand>
        <name>substrate</name>
    </ligand>
</feature>
<evidence type="ECO:0000256" key="3">
    <source>
        <dbReference type="ARBA" id="ARBA00011881"/>
    </source>
</evidence>
<dbReference type="InterPro" id="IPR040442">
    <property type="entry name" value="Pyrv_kinase-like_dom_sf"/>
</dbReference>
<dbReference type="GO" id="GO:0006099">
    <property type="term" value="P:tricarboxylic acid cycle"/>
    <property type="evidence" value="ECO:0007669"/>
    <property type="project" value="UniProtKB-UniRule"/>
</dbReference>